<evidence type="ECO:0000313" key="2">
    <source>
        <dbReference type="Proteomes" id="UP000554482"/>
    </source>
</evidence>
<accession>A0A7J6WV86</accession>
<dbReference type="AlphaFoldDB" id="A0A7J6WV86"/>
<organism evidence="1 2">
    <name type="scientific">Thalictrum thalictroides</name>
    <name type="common">Rue-anemone</name>
    <name type="synonym">Anemone thalictroides</name>
    <dbReference type="NCBI Taxonomy" id="46969"/>
    <lineage>
        <taxon>Eukaryota</taxon>
        <taxon>Viridiplantae</taxon>
        <taxon>Streptophyta</taxon>
        <taxon>Embryophyta</taxon>
        <taxon>Tracheophyta</taxon>
        <taxon>Spermatophyta</taxon>
        <taxon>Magnoliopsida</taxon>
        <taxon>Ranunculales</taxon>
        <taxon>Ranunculaceae</taxon>
        <taxon>Thalictroideae</taxon>
        <taxon>Thalictrum</taxon>
    </lineage>
</organism>
<protein>
    <submittedName>
        <fullName evidence="1">Metal tolerance protein</fullName>
    </submittedName>
</protein>
<proteinExistence type="predicted"/>
<evidence type="ECO:0000313" key="1">
    <source>
        <dbReference type="EMBL" id="KAF5199992.1"/>
    </source>
</evidence>
<dbReference type="Proteomes" id="UP000554482">
    <property type="component" value="Unassembled WGS sequence"/>
</dbReference>
<comment type="caution">
    <text evidence="1">The sequence shown here is derived from an EMBL/GenBank/DDBJ whole genome shotgun (WGS) entry which is preliminary data.</text>
</comment>
<sequence length="94" mass="10874">MEEDLKKPLLEQEEANKGLIVFMNGWNSVNNLRGDFVSKLPNKVKSGFDPENPFSIDLSKTQGLIEGENEYYERQFATLKSFEEVDSSQNLRDW</sequence>
<gene>
    <name evidence="1" type="ORF">FRX31_010420</name>
</gene>
<reference evidence="1 2" key="1">
    <citation type="submission" date="2020-06" db="EMBL/GenBank/DDBJ databases">
        <title>Transcriptomic and genomic resources for Thalictrum thalictroides and T. hernandezii: Facilitating candidate gene discovery in an emerging model plant lineage.</title>
        <authorList>
            <person name="Arias T."/>
            <person name="Riano-Pachon D.M."/>
            <person name="Di Stilio V.S."/>
        </authorList>
    </citation>
    <scope>NUCLEOTIDE SEQUENCE [LARGE SCALE GENOMIC DNA]</scope>
    <source>
        <strain evidence="2">cv. WT478/WT964</strain>
        <tissue evidence="1">Leaves</tissue>
    </source>
</reference>
<dbReference type="EMBL" id="JABWDY010011203">
    <property type="protein sequence ID" value="KAF5199992.1"/>
    <property type="molecule type" value="Genomic_DNA"/>
</dbReference>
<name>A0A7J6WV86_THATH</name>
<dbReference type="OrthoDB" id="78296at2759"/>
<keyword evidence="2" id="KW-1185">Reference proteome</keyword>